<dbReference type="GO" id="GO:1990234">
    <property type="term" value="C:transferase complex"/>
    <property type="evidence" value="ECO:0007669"/>
    <property type="project" value="UniProtKB-ARBA"/>
</dbReference>
<dbReference type="PANTHER" id="PTHR22847">
    <property type="entry name" value="WD40 REPEAT PROTEIN"/>
    <property type="match status" value="1"/>
</dbReference>
<gene>
    <name evidence="4" type="ORF">BGZ97_008746</name>
</gene>
<dbReference type="InterPro" id="IPR001680">
    <property type="entry name" value="WD40_rpt"/>
</dbReference>
<feature type="repeat" description="WD" evidence="3">
    <location>
        <begin position="341"/>
        <end position="373"/>
    </location>
</feature>
<dbReference type="PROSITE" id="PS50294">
    <property type="entry name" value="WD_REPEATS_REGION"/>
    <property type="match status" value="3"/>
</dbReference>
<evidence type="ECO:0008006" key="6">
    <source>
        <dbReference type="Google" id="ProtNLM"/>
    </source>
</evidence>
<dbReference type="SMART" id="SM00320">
    <property type="entry name" value="WD40"/>
    <property type="match status" value="4"/>
</dbReference>
<dbReference type="PRINTS" id="PR00320">
    <property type="entry name" value="GPROTEINBRPT"/>
</dbReference>
<dbReference type="Pfam" id="PF00805">
    <property type="entry name" value="Pentapeptide"/>
    <property type="match status" value="1"/>
</dbReference>
<dbReference type="Gene3D" id="2.160.20.80">
    <property type="entry name" value="E3 ubiquitin-protein ligase SopA"/>
    <property type="match status" value="1"/>
</dbReference>
<dbReference type="InterPro" id="IPR001646">
    <property type="entry name" value="5peptide_repeat"/>
</dbReference>
<evidence type="ECO:0000256" key="2">
    <source>
        <dbReference type="ARBA" id="ARBA00022737"/>
    </source>
</evidence>
<feature type="repeat" description="WD" evidence="3">
    <location>
        <begin position="383"/>
        <end position="424"/>
    </location>
</feature>
<dbReference type="CDD" id="cd00200">
    <property type="entry name" value="WD40"/>
    <property type="match status" value="1"/>
</dbReference>
<keyword evidence="2" id="KW-0677">Repeat</keyword>
<organism evidence="4 5">
    <name type="scientific">Linnemannia gamsii</name>
    <dbReference type="NCBI Taxonomy" id="64522"/>
    <lineage>
        <taxon>Eukaryota</taxon>
        <taxon>Fungi</taxon>
        <taxon>Fungi incertae sedis</taxon>
        <taxon>Mucoromycota</taxon>
        <taxon>Mortierellomycotina</taxon>
        <taxon>Mortierellomycetes</taxon>
        <taxon>Mortierellales</taxon>
        <taxon>Mortierellaceae</taxon>
        <taxon>Linnemannia</taxon>
    </lineage>
</organism>
<accession>A0A9P6QP50</accession>
<dbReference type="InterPro" id="IPR036322">
    <property type="entry name" value="WD40_repeat_dom_sf"/>
</dbReference>
<reference evidence="4" key="1">
    <citation type="journal article" date="2020" name="Fungal Divers.">
        <title>Resolving the Mortierellaceae phylogeny through synthesis of multi-gene phylogenetics and phylogenomics.</title>
        <authorList>
            <person name="Vandepol N."/>
            <person name="Liber J."/>
            <person name="Desiro A."/>
            <person name="Na H."/>
            <person name="Kennedy M."/>
            <person name="Barry K."/>
            <person name="Grigoriev I.V."/>
            <person name="Miller A.N."/>
            <person name="O'Donnell K."/>
            <person name="Stajich J.E."/>
            <person name="Bonito G."/>
        </authorList>
    </citation>
    <scope>NUCLEOTIDE SEQUENCE</scope>
    <source>
        <strain evidence="4">NVP60</strain>
    </source>
</reference>
<evidence type="ECO:0000256" key="1">
    <source>
        <dbReference type="ARBA" id="ARBA00022574"/>
    </source>
</evidence>
<protein>
    <recommendedName>
        <fullName evidence="6">WD40 repeat-like protein</fullName>
    </recommendedName>
</protein>
<evidence type="ECO:0000313" key="5">
    <source>
        <dbReference type="Proteomes" id="UP000823405"/>
    </source>
</evidence>
<comment type="caution">
    <text evidence="4">The sequence shown here is derived from an EMBL/GenBank/DDBJ whole genome shotgun (WGS) entry which is preliminary data.</text>
</comment>
<feature type="non-terminal residue" evidence="4">
    <location>
        <position position="481"/>
    </location>
</feature>
<dbReference type="Pfam" id="PF00400">
    <property type="entry name" value="WD40"/>
    <property type="match status" value="3"/>
</dbReference>
<dbReference type="PROSITE" id="PS50082">
    <property type="entry name" value="WD_REPEATS_2"/>
    <property type="match status" value="3"/>
</dbReference>
<dbReference type="InterPro" id="IPR015943">
    <property type="entry name" value="WD40/YVTN_repeat-like_dom_sf"/>
</dbReference>
<proteinExistence type="predicted"/>
<dbReference type="EMBL" id="JAAAIN010004038">
    <property type="protein sequence ID" value="KAG0282986.1"/>
    <property type="molecule type" value="Genomic_DNA"/>
</dbReference>
<dbReference type="AlphaFoldDB" id="A0A9P6QP50"/>
<sequence>MDLVKNPFLLRLCLEALPQVVQDRSNLWRLHVTRVELYDAFVQHWLGVNKRRLQDLKLSGDKFLALDELLEDGFEQNGMRFQQDLAAAIFREQQGRPVVEYIHKRDRSSWKAAFFSPDPEITLLRDASLLNRVGTQYRFAHRSILEYFYSCTIYMLSRSDREFAPRPRADSSKNDHHPLSQGNLVAESSIIQFLVERVQLDPGFKQQLLAFIEQSKTDERASCAAANAITILVKAGVLFHGADLRGIRVPGADLSGGQFDSAQLQEAELTGVNLTGSWIRQADFSKARMEEVTFGELPYLEEVEGSFSIAYSVDGNFLAVGLEGGNINIYNTTNWTRTQTLEGHSDRVIGIAYSPSGEQLLSGSWDRTVRLWSCKTGSAGIILERHTSWATAVAFSPLGSQVALASYDKTVRIWDPRTGDILFVLPGHTDWVYSIAYSPDGRSLVSGSKDGKVRILDTYTGRMDLVLHKTAPVRSVAYSPD</sequence>
<feature type="repeat" description="WD" evidence="3">
    <location>
        <begin position="425"/>
        <end position="466"/>
    </location>
</feature>
<dbReference type="OrthoDB" id="2396974at2759"/>
<dbReference type="Gene3D" id="2.130.10.10">
    <property type="entry name" value="YVTN repeat-like/Quinoprotein amine dehydrogenase"/>
    <property type="match status" value="2"/>
</dbReference>
<dbReference type="SUPFAM" id="SSF50978">
    <property type="entry name" value="WD40 repeat-like"/>
    <property type="match status" value="1"/>
</dbReference>
<dbReference type="InterPro" id="IPR020472">
    <property type="entry name" value="WD40_PAC1"/>
</dbReference>
<keyword evidence="5" id="KW-1185">Reference proteome</keyword>
<dbReference type="Proteomes" id="UP000823405">
    <property type="component" value="Unassembled WGS sequence"/>
</dbReference>
<dbReference type="PANTHER" id="PTHR22847:SF637">
    <property type="entry name" value="WD REPEAT DOMAIN 5B"/>
    <property type="match status" value="1"/>
</dbReference>
<dbReference type="SUPFAM" id="SSF141571">
    <property type="entry name" value="Pentapeptide repeat-like"/>
    <property type="match status" value="1"/>
</dbReference>
<evidence type="ECO:0000256" key="3">
    <source>
        <dbReference type="PROSITE-ProRule" id="PRU00221"/>
    </source>
</evidence>
<keyword evidence="1 3" id="KW-0853">WD repeat</keyword>
<evidence type="ECO:0000313" key="4">
    <source>
        <dbReference type="EMBL" id="KAG0282986.1"/>
    </source>
</evidence>
<name>A0A9P6QP50_9FUNG</name>